<dbReference type="InterPro" id="IPR002656">
    <property type="entry name" value="Acyl_transf_3_dom"/>
</dbReference>
<feature type="domain" description="Acyltransferase 3" evidence="2">
    <location>
        <begin position="9"/>
        <end position="335"/>
    </location>
</feature>
<dbReference type="InterPro" id="IPR050879">
    <property type="entry name" value="Acyltransferase_3"/>
</dbReference>
<name>A0ABT7XL96_9NEIS</name>
<feature type="transmembrane region" description="Helical" evidence="1">
    <location>
        <begin position="42"/>
        <end position="65"/>
    </location>
</feature>
<comment type="caution">
    <text evidence="3">The sequence shown here is derived from an EMBL/GenBank/DDBJ whole genome shotgun (WGS) entry which is preliminary data.</text>
</comment>
<keyword evidence="1" id="KW-0472">Membrane</keyword>
<keyword evidence="3" id="KW-0012">Acyltransferase</keyword>
<feature type="transmembrane region" description="Helical" evidence="1">
    <location>
        <begin position="86"/>
        <end position="106"/>
    </location>
</feature>
<evidence type="ECO:0000313" key="3">
    <source>
        <dbReference type="EMBL" id="MDN0074567.1"/>
    </source>
</evidence>
<keyword evidence="1" id="KW-0812">Transmembrane</keyword>
<keyword evidence="4" id="KW-1185">Reference proteome</keyword>
<feature type="transmembrane region" description="Helical" evidence="1">
    <location>
        <begin position="277"/>
        <end position="295"/>
    </location>
</feature>
<dbReference type="EC" id="2.3.-.-" evidence="3"/>
<feature type="transmembrane region" description="Helical" evidence="1">
    <location>
        <begin position="315"/>
        <end position="334"/>
    </location>
</feature>
<reference evidence="3" key="1">
    <citation type="submission" date="2023-06" db="EMBL/GenBank/DDBJ databases">
        <authorList>
            <person name="Zhang S."/>
        </authorList>
    </citation>
    <scope>NUCLEOTIDE SEQUENCE</scope>
    <source>
        <strain evidence="3">SG2303</strain>
    </source>
</reference>
<feature type="transmembrane region" description="Helical" evidence="1">
    <location>
        <begin position="222"/>
        <end position="240"/>
    </location>
</feature>
<gene>
    <name evidence="3" type="ORF">QU481_06615</name>
</gene>
<evidence type="ECO:0000259" key="2">
    <source>
        <dbReference type="Pfam" id="PF01757"/>
    </source>
</evidence>
<evidence type="ECO:0000256" key="1">
    <source>
        <dbReference type="SAM" id="Phobius"/>
    </source>
</evidence>
<dbReference type="EMBL" id="JAUEDK010000008">
    <property type="protein sequence ID" value="MDN0074567.1"/>
    <property type="molecule type" value="Genomic_DNA"/>
</dbReference>
<feature type="transmembrane region" description="Helical" evidence="1">
    <location>
        <begin position="159"/>
        <end position="182"/>
    </location>
</feature>
<dbReference type="RefSeq" id="WP_289829139.1">
    <property type="nucleotide sequence ID" value="NZ_JAUEDK010000008.1"/>
</dbReference>
<feature type="transmembrane region" description="Helical" evidence="1">
    <location>
        <begin position="252"/>
        <end position="270"/>
    </location>
</feature>
<organism evidence="3 4">
    <name type="scientific">Crenobacter oryzisoli</name>
    <dbReference type="NCBI Taxonomy" id="3056844"/>
    <lineage>
        <taxon>Bacteria</taxon>
        <taxon>Pseudomonadati</taxon>
        <taxon>Pseudomonadota</taxon>
        <taxon>Betaproteobacteria</taxon>
        <taxon>Neisseriales</taxon>
        <taxon>Neisseriaceae</taxon>
        <taxon>Crenobacter</taxon>
    </lineage>
</organism>
<protein>
    <submittedName>
        <fullName evidence="3">Acyltransferase</fullName>
        <ecNumber evidence="3">2.3.-.-</ecNumber>
    </submittedName>
</protein>
<dbReference type="Proteomes" id="UP001168540">
    <property type="component" value="Unassembled WGS sequence"/>
</dbReference>
<proteinExistence type="predicted"/>
<feature type="transmembrane region" description="Helical" evidence="1">
    <location>
        <begin position="126"/>
        <end position="147"/>
    </location>
</feature>
<accession>A0ABT7XL96</accession>
<dbReference type="Pfam" id="PF01757">
    <property type="entry name" value="Acyl_transf_3"/>
    <property type="match status" value="1"/>
</dbReference>
<sequence length="370" mass="41249">MNQEKQTIQSIQALRGLAAILVVLFHFRTIPGSANQTVADYLFIYGSIGVTLFFTISGFIVVYITDDQAEGLTSGVEFIIKRVCRVIPLYYLVTLGAAGSSLDTLYETGRSMLFIPLDGSAVGPSYGYARIIVGWTLNYEIFFYLLTSLCIMLCGRWKWYVLLSSIAMLSLAPSLFFGWNGLSTAAGYPFGNVYLKMITNPILLQFATGVVIGLIHRAQPKLEAWFWGAILCVLLPYFVGNYFSGRHSGHDLTGWGLINAALVLTLVMFEQQVSIRWPKFLIYLGTISYSLYLMHEKVHNFISKIISRAGLESELSGWTLLIVAIAISVLVSMLTHKYVEQKLSVWLRSKLLCKARPSAEKTLNPITNSV</sequence>
<dbReference type="GO" id="GO:0016746">
    <property type="term" value="F:acyltransferase activity"/>
    <property type="evidence" value="ECO:0007669"/>
    <property type="project" value="UniProtKB-KW"/>
</dbReference>
<evidence type="ECO:0000313" key="4">
    <source>
        <dbReference type="Proteomes" id="UP001168540"/>
    </source>
</evidence>
<keyword evidence="3" id="KW-0808">Transferase</keyword>
<feature type="transmembrane region" description="Helical" evidence="1">
    <location>
        <begin position="194"/>
        <end position="215"/>
    </location>
</feature>
<feature type="transmembrane region" description="Helical" evidence="1">
    <location>
        <begin position="12"/>
        <end position="30"/>
    </location>
</feature>
<dbReference type="PANTHER" id="PTHR23028">
    <property type="entry name" value="ACETYLTRANSFERASE"/>
    <property type="match status" value="1"/>
</dbReference>
<keyword evidence="1" id="KW-1133">Transmembrane helix</keyword>
<dbReference type="PANTHER" id="PTHR23028:SF131">
    <property type="entry name" value="BLR2367 PROTEIN"/>
    <property type="match status" value="1"/>
</dbReference>